<dbReference type="GO" id="GO:0004519">
    <property type="term" value="F:endonuclease activity"/>
    <property type="evidence" value="ECO:0007669"/>
    <property type="project" value="UniProtKB-KW"/>
</dbReference>
<dbReference type="CDD" id="cd00085">
    <property type="entry name" value="HNHc"/>
    <property type="match status" value="1"/>
</dbReference>
<feature type="region of interest" description="Disordered" evidence="1">
    <location>
        <begin position="390"/>
        <end position="409"/>
    </location>
</feature>
<evidence type="ECO:0000313" key="3">
    <source>
        <dbReference type="Proteomes" id="UP001316184"/>
    </source>
</evidence>
<reference evidence="2 3" key="1">
    <citation type="submission" date="2022-08" db="EMBL/GenBank/DDBJ databases">
        <title>novel species in genus Aeromicrobium.</title>
        <authorList>
            <person name="Ye L."/>
        </authorList>
    </citation>
    <scope>NUCLEOTIDE SEQUENCE [LARGE SCALE GENOMIC DNA]</scope>
    <source>
        <strain evidence="3">zg-Y1379</strain>
    </source>
</reference>
<dbReference type="Proteomes" id="UP001316184">
    <property type="component" value="Chromosome"/>
</dbReference>
<evidence type="ECO:0000256" key="1">
    <source>
        <dbReference type="SAM" id="MobiDB-lite"/>
    </source>
</evidence>
<proteinExistence type="predicted"/>
<dbReference type="RefSeq" id="WP_232399275.1">
    <property type="nucleotide sequence ID" value="NZ_CP102173.1"/>
</dbReference>
<dbReference type="InterPro" id="IPR003615">
    <property type="entry name" value="HNH_nuc"/>
</dbReference>
<keyword evidence="2" id="KW-0378">Hydrolase</keyword>
<sequence length="409" mass="44031">MFKDAPTESVLTRVRAHDFGGDPVLDRGGHRIDAIVALDRGIRALQAEQLAQIAGLLSERTKLMPLGTGDPTLSVIGEVAMARNIGPTAAGTQVGVALVMAQMPAVFALFATGVISEATVRGIAHEVDSLHVDDLIVADGELAPELPGLTTAEARRAAARVVISIDAEAAHERATRNRADQRVSMFPDKDGVAHLHVRGPAEQILAAYKALDDYASGLRATGDPRTRGQIMCQTLVERVTGLTYADSCDVELNLVLDAKTLVAGGDTPVELTGYGPICPDVAEEILARAPRASVRRLLIDPVDGTLAVREPRRRRFDRTTSAHIRTRDQYCRQPGCDLKVRHDDHVHAYEHGGLSVKDNGQGLCARSHSIKHLPGWAVTADGKATVWRTPTGHQYRSDPPPLLPGHLRQ</sequence>
<accession>A0ABY5MH58</accession>
<protein>
    <submittedName>
        <fullName evidence="2">HNH endonuclease</fullName>
    </submittedName>
</protein>
<dbReference type="EMBL" id="CP102173">
    <property type="protein sequence ID" value="UUP15221.1"/>
    <property type="molecule type" value="Genomic_DNA"/>
</dbReference>
<evidence type="ECO:0000313" key="2">
    <source>
        <dbReference type="EMBL" id="UUP15221.1"/>
    </source>
</evidence>
<organism evidence="2 3">
    <name type="scientific">Aeromicrobium wangtongii</name>
    <dbReference type="NCBI Taxonomy" id="2969247"/>
    <lineage>
        <taxon>Bacteria</taxon>
        <taxon>Bacillati</taxon>
        <taxon>Actinomycetota</taxon>
        <taxon>Actinomycetes</taxon>
        <taxon>Propionibacteriales</taxon>
        <taxon>Nocardioidaceae</taxon>
        <taxon>Aeromicrobium</taxon>
    </lineage>
</organism>
<keyword evidence="2" id="KW-0540">Nuclease</keyword>
<keyword evidence="2" id="KW-0255">Endonuclease</keyword>
<gene>
    <name evidence="2" type="ORF">NQV15_07900</name>
</gene>
<name>A0ABY5MH58_9ACTN</name>
<keyword evidence="3" id="KW-1185">Reference proteome</keyword>